<name>A4RWG0_OSTLU</name>
<keyword evidence="5" id="KW-0479">Metal-binding</keyword>
<keyword evidence="6" id="KW-0547">Nucleotide-binding</keyword>
<feature type="domain" description="Pyruvate phosphate dikinase AMP/ATP-binding" evidence="12">
    <location>
        <begin position="742"/>
        <end position="996"/>
    </location>
</feature>
<dbReference type="Pfam" id="PF01326">
    <property type="entry name" value="PPDK_N"/>
    <property type="match status" value="1"/>
</dbReference>
<gene>
    <name evidence="14" type="ORF">OSTLU_87084</name>
</gene>
<dbReference type="AlphaFoldDB" id="A4RWG0"/>
<evidence type="ECO:0000313" key="14">
    <source>
        <dbReference type="EMBL" id="ABO95863.1"/>
    </source>
</evidence>
<proteinExistence type="inferred from homology"/>
<keyword evidence="15" id="KW-1185">Reference proteome</keyword>
<keyword evidence="4" id="KW-0808">Transferase</keyword>
<dbReference type="InterPro" id="IPR002192">
    <property type="entry name" value="PPDK_AMP/ATP-bd"/>
</dbReference>
<evidence type="ECO:0000256" key="10">
    <source>
        <dbReference type="ARBA" id="ARBA00023277"/>
    </source>
</evidence>
<keyword evidence="10" id="KW-0119">Carbohydrate metabolism</keyword>
<dbReference type="Gene3D" id="3.30.470.20">
    <property type="entry name" value="ATP-grasp fold, B domain"/>
    <property type="match status" value="1"/>
</dbReference>
<evidence type="ECO:0000256" key="6">
    <source>
        <dbReference type="ARBA" id="ARBA00022741"/>
    </source>
</evidence>
<dbReference type="RefSeq" id="XP_001417570.1">
    <property type="nucleotide sequence ID" value="XM_001417533.1"/>
</dbReference>
<evidence type="ECO:0000259" key="13">
    <source>
        <dbReference type="Pfam" id="PF22973"/>
    </source>
</evidence>
<keyword evidence="7" id="KW-0418">Kinase</keyword>
<evidence type="ECO:0000256" key="3">
    <source>
        <dbReference type="ARBA" id="ARBA00011738"/>
    </source>
</evidence>
<feature type="domain" description="Alpha-glucan water dikinase phosphohistidine-like" evidence="13">
    <location>
        <begin position="517"/>
        <end position="626"/>
    </location>
</feature>
<comment type="subunit">
    <text evidence="3">Homodimer.</text>
</comment>
<protein>
    <submittedName>
        <fullName evidence="14">Uncharacterized protein</fullName>
    </submittedName>
</protein>
<dbReference type="GO" id="GO:0005524">
    <property type="term" value="F:ATP binding"/>
    <property type="evidence" value="ECO:0007669"/>
    <property type="project" value="UniProtKB-KW"/>
</dbReference>
<sequence>VPSAEAPSPPPPPPPPPPPQVEPIKVTEDTSFAALNQWRGQEVKLQTHKGGGGERNLQWNTDNLADAARRIVEGDRDSSSWRQKLQMVEKLICDDGADVDSLAYATVYLFWISVGAIACVEDGTHYRPNHHAGSAERMYGAIEAAERFANDVASGGDIYRARELRALIRRLHPRLPAFTAEFTQSVPLTRIRDIAHGKGDQHGKCREVRQEIKHTIQNKLHRCAGPEDLVATESMLAKLTAPGTDYPEEFVNEFKIFYRELKEFFNASSVADRIDRIANENGAPGRAADSSKKFLSAKATVDALPASDRVGDQTTMSALVACLRAIHDARTDITAALESGGDLGQAESSTRQQWRLAEVSMEDYAFVLLSRLLNALGAESEPPRNDISASEVKLTLEALALTSRTMALSAGGDNELEAIASEAEALARNGLPAGEEGGLRVQAVAERARRGAVDFCSLLESLFDGRASSLGNALGIDHGSISVFTEGQIRASVVFQSAKIASLLLRVSRQITGAAGWDCVVQGEAIGALKCVERLTPEECAQFTEPVIVLVASADGDEEVSTCGPNVRGVVLCHALPHLSHLALRARQAKVPLIAVEDDKLVDYARSLANEPAVKLSAETTGIKLEPTTAPASVAAASSEAGPQATKPVIRLDTDLSRAGTVFDLVALDKRGLEKSIRIAGTKSAMCARLSTIAENSSGSAAFAAPAGVVIPFGAMEFACASISKLEHLDSLLLELNQYADDPVRMRHTCEAIQNLVRSLKPSASALQSVAEKFGPNARVMVRSSANVEDLEGMSAAGLYDSIPNVDPNSEDAFSRAVGEVWASLYTTRAVASRAAAGVDQLEAHMCVLVQEMLSPEVSFVLHTKHPLTNDNNEAYVEFALGLGETLASGAVRGSPCRVSVDKRSGKATVNAFASFGTALVRDDDSATGMKSVAADYASHWLHNDVAKRDEIATKLLAIGSELERELSPRGETLPQDVEGCILPSGEICIVQARPQP</sequence>
<evidence type="ECO:0000256" key="4">
    <source>
        <dbReference type="ARBA" id="ARBA00022679"/>
    </source>
</evidence>
<evidence type="ECO:0000256" key="5">
    <source>
        <dbReference type="ARBA" id="ARBA00022723"/>
    </source>
</evidence>
<dbReference type="InterPro" id="IPR054481">
    <property type="entry name" value="GWD1_pHisD"/>
</dbReference>
<dbReference type="EMBL" id="CP000584">
    <property type="protein sequence ID" value="ABO95863.1"/>
    <property type="molecule type" value="Genomic_DNA"/>
</dbReference>
<feature type="non-terminal residue" evidence="14">
    <location>
        <position position="1"/>
    </location>
</feature>
<dbReference type="GeneID" id="5001241"/>
<dbReference type="PANTHER" id="PTHR47453">
    <property type="entry name" value="PHOSPHOGLUCAN, WATER DIKINASE, CHLOROPLASTIC"/>
    <property type="match status" value="1"/>
</dbReference>
<evidence type="ECO:0000256" key="11">
    <source>
        <dbReference type="SAM" id="MobiDB-lite"/>
    </source>
</evidence>
<keyword evidence="9" id="KW-0460">Magnesium</keyword>
<evidence type="ECO:0000256" key="1">
    <source>
        <dbReference type="ARBA" id="ARBA00001946"/>
    </source>
</evidence>
<evidence type="ECO:0000259" key="12">
    <source>
        <dbReference type="Pfam" id="PF01326"/>
    </source>
</evidence>
<evidence type="ECO:0000256" key="8">
    <source>
        <dbReference type="ARBA" id="ARBA00022840"/>
    </source>
</evidence>
<evidence type="ECO:0000313" key="15">
    <source>
        <dbReference type="Proteomes" id="UP000001568"/>
    </source>
</evidence>
<dbReference type="PANTHER" id="PTHR47453:SF1">
    <property type="entry name" value="PHOSPHOGLUCAN, WATER DIKINASE, CHLOROPLASTIC"/>
    <property type="match status" value="1"/>
</dbReference>
<dbReference type="KEGG" id="olu:OSTLU_87084"/>
<dbReference type="Gene3D" id="3.30.1490.20">
    <property type="entry name" value="ATP-grasp fold, A domain"/>
    <property type="match status" value="1"/>
</dbReference>
<dbReference type="eggNOG" id="ENOG502QS3J">
    <property type="taxonomic scope" value="Eukaryota"/>
</dbReference>
<feature type="region of interest" description="Disordered" evidence="11">
    <location>
        <begin position="1"/>
        <end position="24"/>
    </location>
</feature>
<accession>A4RWG0</accession>
<dbReference type="OMA" id="EIGCWKE"/>
<dbReference type="GO" id="GO:0016301">
    <property type="term" value="F:kinase activity"/>
    <property type="evidence" value="ECO:0007669"/>
    <property type="project" value="UniProtKB-KW"/>
</dbReference>
<dbReference type="Gramene" id="ABO95863">
    <property type="protein sequence ID" value="ABO95863"/>
    <property type="gene ID" value="OSTLU_87084"/>
</dbReference>
<comment type="cofactor">
    <cofactor evidence="1">
        <name>Mg(2+)</name>
        <dbReference type="ChEBI" id="CHEBI:18420"/>
    </cofactor>
</comment>
<feature type="compositionally biased region" description="Pro residues" evidence="11">
    <location>
        <begin position="7"/>
        <end position="21"/>
    </location>
</feature>
<dbReference type="SUPFAM" id="SSF101447">
    <property type="entry name" value="Formin homology 2 domain (FH2 domain)"/>
    <property type="match status" value="1"/>
</dbReference>
<dbReference type="SUPFAM" id="SSF56059">
    <property type="entry name" value="Glutathione synthetase ATP-binding domain-like"/>
    <property type="match status" value="1"/>
</dbReference>
<keyword evidence="8" id="KW-0067">ATP-binding</keyword>
<evidence type="ECO:0000256" key="9">
    <source>
        <dbReference type="ARBA" id="ARBA00022842"/>
    </source>
</evidence>
<dbReference type="InterPro" id="IPR013815">
    <property type="entry name" value="ATP_grasp_subdomain_1"/>
</dbReference>
<dbReference type="OrthoDB" id="6123450at2759"/>
<organism evidence="14 15">
    <name type="scientific">Ostreococcus lucimarinus (strain CCE9901)</name>
    <dbReference type="NCBI Taxonomy" id="436017"/>
    <lineage>
        <taxon>Eukaryota</taxon>
        <taxon>Viridiplantae</taxon>
        <taxon>Chlorophyta</taxon>
        <taxon>Mamiellophyceae</taxon>
        <taxon>Mamiellales</taxon>
        <taxon>Bathycoccaceae</taxon>
        <taxon>Ostreococcus</taxon>
    </lineage>
</organism>
<dbReference type="GO" id="GO:0046872">
    <property type="term" value="F:metal ion binding"/>
    <property type="evidence" value="ECO:0007669"/>
    <property type="project" value="UniProtKB-KW"/>
</dbReference>
<evidence type="ECO:0000256" key="7">
    <source>
        <dbReference type="ARBA" id="ARBA00022777"/>
    </source>
</evidence>
<reference evidence="14 15" key="1">
    <citation type="journal article" date="2007" name="Proc. Natl. Acad. Sci. U.S.A.">
        <title>The tiny eukaryote Ostreococcus provides genomic insights into the paradox of plankton speciation.</title>
        <authorList>
            <person name="Palenik B."/>
            <person name="Grimwood J."/>
            <person name="Aerts A."/>
            <person name="Rouze P."/>
            <person name="Salamov A."/>
            <person name="Putnam N."/>
            <person name="Dupont C."/>
            <person name="Jorgensen R."/>
            <person name="Derelle E."/>
            <person name="Rombauts S."/>
            <person name="Zhou K."/>
            <person name="Otillar R."/>
            <person name="Merchant S.S."/>
            <person name="Podell S."/>
            <person name="Gaasterland T."/>
            <person name="Napoli C."/>
            <person name="Gendler K."/>
            <person name="Manuell A."/>
            <person name="Tai V."/>
            <person name="Vallon O."/>
            <person name="Piganeau G."/>
            <person name="Jancek S."/>
            <person name="Heijde M."/>
            <person name="Jabbari K."/>
            <person name="Bowler C."/>
            <person name="Lohr M."/>
            <person name="Robbens S."/>
            <person name="Werner G."/>
            <person name="Dubchak I."/>
            <person name="Pazour G.J."/>
            <person name="Ren Q."/>
            <person name="Paulsen I."/>
            <person name="Delwiche C."/>
            <person name="Schmutz J."/>
            <person name="Rokhsar D."/>
            <person name="Van de Peer Y."/>
            <person name="Moreau H."/>
            <person name="Grigoriev I.V."/>
        </authorList>
    </citation>
    <scope>NUCLEOTIDE SEQUENCE [LARGE SCALE GENOMIC DNA]</scope>
    <source>
        <strain evidence="14 15">CCE9901</strain>
    </source>
</reference>
<evidence type="ECO:0000256" key="2">
    <source>
        <dbReference type="ARBA" id="ARBA00007837"/>
    </source>
</evidence>
<dbReference type="Proteomes" id="UP000001568">
    <property type="component" value="Chromosome 4"/>
</dbReference>
<dbReference type="Pfam" id="PF22973">
    <property type="entry name" value="GWD1_pHisD"/>
    <property type="match status" value="1"/>
</dbReference>
<dbReference type="HOGENOM" id="CLU_012115_0_0_1"/>
<comment type="similarity">
    <text evidence="2">Belongs to the PEP-utilizing enzyme family.</text>
</comment>